<evidence type="ECO:0000313" key="2">
    <source>
        <dbReference type="Proteomes" id="UP000749559"/>
    </source>
</evidence>
<dbReference type="PANTHER" id="PTHR47473:SF1">
    <property type="entry name" value="METHYLTRANSFERASE DOMAIN-CONTAINING PROTEIN"/>
    <property type="match status" value="1"/>
</dbReference>
<dbReference type="Pfam" id="PF11899">
    <property type="entry name" value="DUF3419"/>
    <property type="match status" value="1"/>
</dbReference>
<dbReference type="AlphaFoldDB" id="A0A8S4PHX2"/>
<protein>
    <submittedName>
        <fullName evidence="1">Uncharacterized protein</fullName>
    </submittedName>
</protein>
<gene>
    <name evidence="1" type="ORF">OFUS_LOCUS17569</name>
</gene>
<reference evidence="1" key="1">
    <citation type="submission" date="2022-03" db="EMBL/GenBank/DDBJ databases">
        <authorList>
            <person name="Martin C."/>
        </authorList>
    </citation>
    <scope>NUCLEOTIDE SEQUENCE</scope>
</reference>
<sequence length="393" mass="44843">MLQNILRTHRLLPMRQVTTPVKRRLTRRTAGEKEESIVFSQNNINVPKINTAMGIKSGDRILTIAASGTHALSKLFADPESILAVDTSAPQLHMAKLQVTGMKLLAREEFCSLIGINRKQIPKTERIKIYEHIRSDLESDTLDFWNKHIDDIADGVLYCGEYSKAFDNELNDILHTVHGESTIKEFLALGDNMEEQRRFQKEIWNTPELHEAFEGRFKKSTILSVNLYENINTTLGKLYLNQLNNMINHIPNNENPSMEEILTGDVTEARMSAYLREGNYEFIKDRLQRIQWIEADVTDYLKEYKSASHFRKLNGVNLSTVPTYYGQIPNKVCNMMKNAVAVCKPGSKLVYYAAFNELSIQFPEELIKEGIITYDGQDCSCGVPIARYASVVQ</sequence>
<organism evidence="1 2">
    <name type="scientific">Owenia fusiformis</name>
    <name type="common">Polychaete worm</name>
    <dbReference type="NCBI Taxonomy" id="6347"/>
    <lineage>
        <taxon>Eukaryota</taxon>
        <taxon>Metazoa</taxon>
        <taxon>Spiralia</taxon>
        <taxon>Lophotrochozoa</taxon>
        <taxon>Annelida</taxon>
        <taxon>Polychaeta</taxon>
        <taxon>Sedentaria</taxon>
        <taxon>Canalipalpata</taxon>
        <taxon>Sabellida</taxon>
        <taxon>Oweniida</taxon>
        <taxon>Oweniidae</taxon>
        <taxon>Owenia</taxon>
    </lineage>
</organism>
<evidence type="ECO:0000313" key="1">
    <source>
        <dbReference type="EMBL" id="CAH1792625.1"/>
    </source>
</evidence>
<comment type="caution">
    <text evidence="1">The sequence shown here is derived from an EMBL/GenBank/DDBJ whole genome shotgun (WGS) entry which is preliminary data.</text>
</comment>
<keyword evidence="2" id="KW-1185">Reference proteome</keyword>
<accession>A0A8S4PHX2</accession>
<proteinExistence type="predicted"/>
<name>A0A8S4PHX2_OWEFU</name>
<dbReference type="OrthoDB" id="10016743at2759"/>
<dbReference type="InterPro" id="IPR021829">
    <property type="entry name" value="DUF3419"/>
</dbReference>
<dbReference type="PANTHER" id="PTHR47473">
    <property type="entry name" value="BTA1P"/>
    <property type="match status" value="1"/>
</dbReference>
<dbReference type="Proteomes" id="UP000749559">
    <property type="component" value="Unassembled WGS sequence"/>
</dbReference>
<dbReference type="EMBL" id="CAIIXF020000008">
    <property type="protein sequence ID" value="CAH1792625.1"/>
    <property type="molecule type" value="Genomic_DNA"/>
</dbReference>